<dbReference type="EMBL" id="JACEEZ010018714">
    <property type="protein sequence ID" value="KAG0716621.1"/>
    <property type="molecule type" value="Genomic_DNA"/>
</dbReference>
<feature type="compositionally biased region" description="Low complexity" evidence="1">
    <location>
        <begin position="245"/>
        <end position="259"/>
    </location>
</feature>
<keyword evidence="2" id="KW-1133">Transmembrane helix</keyword>
<feature type="transmembrane region" description="Helical" evidence="2">
    <location>
        <begin position="65"/>
        <end position="83"/>
    </location>
</feature>
<dbReference type="Proteomes" id="UP000770661">
    <property type="component" value="Unassembled WGS sequence"/>
</dbReference>
<evidence type="ECO:0000256" key="2">
    <source>
        <dbReference type="SAM" id="Phobius"/>
    </source>
</evidence>
<feature type="compositionally biased region" description="Polar residues" evidence="1">
    <location>
        <begin position="224"/>
        <end position="233"/>
    </location>
</feature>
<dbReference type="InterPro" id="IPR006028">
    <property type="entry name" value="GABAA/Glycine_rcpt"/>
</dbReference>
<dbReference type="AlphaFoldDB" id="A0A8J4Y4I3"/>
<sequence length="407" mass="43359">MIVLTVFLPTAMLQLVGYTTLFVNVALMDVRMAVSLTTLLVLYTLFSNTSDALPITAYVKLIDVWFFFCIFLLFFIIVIHTVVEHLVNLSENKSFTQSSSIFTGVSPVSPRLQVGRGYIVVHNKLLSGTRDSNLDQLIDIDPGPRDAPLPLVRMEAGVQGQSHLLLSSPHRHPSLAGPQRHPLAAPTSATQHSLSLDSSVFGLVVDACTDFKTSGGITGDKTQDTSPQQSYRLTPTPPETPEDINPTPTSTPTPNTNPGSLPPSPSLTRKFLYGLLVQCYKPQNMTKERRSIITKEGDAGPSSVAGRSDALKTLTETSTALALTETLIGPLRLPPIPPGVLHEVLSGMERRASPPPGTHRAGWGSRGSAVERDKVLLHTQEPGHRGLTNGAAAAAAAAAGGGGGGEE</sequence>
<dbReference type="PRINTS" id="PR00253">
    <property type="entry name" value="GABAARECEPTR"/>
</dbReference>
<dbReference type="InterPro" id="IPR036719">
    <property type="entry name" value="Neuro-gated_channel_TM_sf"/>
</dbReference>
<dbReference type="InterPro" id="IPR038050">
    <property type="entry name" value="Neuro_actylchol_rec"/>
</dbReference>
<feature type="region of interest" description="Disordered" evidence="1">
    <location>
        <begin position="166"/>
        <end position="190"/>
    </location>
</feature>
<keyword evidence="4" id="KW-1185">Reference proteome</keyword>
<evidence type="ECO:0000256" key="1">
    <source>
        <dbReference type="SAM" id="MobiDB-lite"/>
    </source>
</evidence>
<keyword evidence="2" id="KW-0812">Transmembrane</keyword>
<name>A0A8J4Y4I3_CHIOP</name>
<accession>A0A8J4Y4I3</accession>
<feature type="region of interest" description="Disordered" evidence="1">
    <location>
        <begin position="212"/>
        <end position="265"/>
    </location>
</feature>
<organism evidence="3 4">
    <name type="scientific">Chionoecetes opilio</name>
    <name type="common">Atlantic snow crab</name>
    <name type="synonym">Cancer opilio</name>
    <dbReference type="NCBI Taxonomy" id="41210"/>
    <lineage>
        <taxon>Eukaryota</taxon>
        <taxon>Metazoa</taxon>
        <taxon>Ecdysozoa</taxon>
        <taxon>Arthropoda</taxon>
        <taxon>Crustacea</taxon>
        <taxon>Multicrustacea</taxon>
        <taxon>Malacostraca</taxon>
        <taxon>Eumalacostraca</taxon>
        <taxon>Eucarida</taxon>
        <taxon>Decapoda</taxon>
        <taxon>Pleocyemata</taxon>
        <taxon>Brachyura</taxon>
        <taxon>Eubrachyura</taxon>
        <taxon>Majoidea</taxon>
        <taxon>Majidae</taxon>
        <taxon>Chionoecetes</taxon>
    </lineage>
</organism>
<dbReference type="GO" id="GO:0016020">
    <property type="term" value="C:membrane"/>
    <property type="evidence" value="ECO:0007669"/>
    <property type="project" value="InterPro"/>
</dbReference>
<comment type="caution">
    <text evidence="3">The sequence shown here is derived from an EMBL/GenBank/DDBJ whole genome shotgun (WGS) entry which is preliminary data.</text>
</comment>
<dbReference type="OrthoDB" id="6369974at2759"/>
<dbReference type="SUPFAM" id="SSF90112">
    <property type="entry name" value="Neurotransmitter-gated ion-channel transmembrane pore"/>
    <property type="match status" value="1"/>
</dbReference>
<proteinExistence type="predicted"/>
<evidence type="ECO:0000313" key="4">
    <source>
        <dbReference type="Proteomes" id="UP000770661"/>
    </source>
</evidence>
<feature type="compositionally biased region" description="Basic and acidic residues" evidence="1">
    <location>
        <begin position="369"/>
        <end position="384"/>
    </location>
</feature>
<dbReference type="GO" id="GO:0004888">
    <property type="term" value="F:transmembrane signaling receptor activity"/>
    <property type="evidence" value="ECO:0007669"/>
    <property type="project" value="InterPro"/>
</dbReference>
<keyword evidence="2" id="KW-0472">Membrane</keyword>
<dbReference type="Gene3D" id="1.20.58.390">
    <property type="entry name" value="Neurotransmitter-gated ion-channel transmembrane domain"/>
    <property type="match status" value="1"/>
</dbReference>
<evidence type="ECO:0008006" key="5">
    <source>
        <dbReference type="Google" id="ProtNLM"/>
    </source>
</evidence>
<dbReference type="GO" id="GO:0005216">
    <property type="term" value="F:monoatomic ion channel activity"/>
    <property type="evidence" value="ECO:0007669"/>
    <property type="project" value="InterPro"/>
</dbReference>
<feature type="region of interest" description="Disordered" evidence="1">
    <location>
        <begin position="349"/>
        <end position="407"/>
    </location>
</feature>
<reference evidence="3" key="1">
    <citation type="submission" date="2020-07" db="EMBL/GenBank/DDBJ databases">
        <title>The High-quality genome of the commercially important snow crab, Chionoecetes opilio.</title>
        <authorList>
            <person name="Jeong J.-H."/>
            <person name="Ryu S."/>
        </authorList>
    </citation>
    <scope>NUCLEOTIDE SEQUENCE</scope>
    <source>
        <strain evidence="3">MADBK_172401_WGS</strain>
        <tissue evidence="3">Digestive gland</tissue>
    </source>
</reference>
<feature type="transmembrane region" description="Helical" evidence="2">
    <location>
        <begin position="6"/>
        <end position="27"/>
    </location>
</feature>
<gene>
    <name evidence="3" type="ORF">GWK47_009269</name>
</gene>
<evidence type="ECO:0000313" key="3">
    <source>
        <dbReference type="EMBL" id="KAG0716621.1"/>
    </source>
</evidence>
<protein>
    <recommendedName>
        <fullName evidence="5">Neurotransmitter-gated ion-channel transmembrane domain-containing protein</fullName>
    </recommendedName>
</protein>